<accession>A0ABS9XCD6</accession>
<feature type="region of interest" description="Disordered" evidence="1">
    <location>
        <begin position="85"/>
        <end position="195"/>
    </location>
</feature>
<comment type="caution">
    <text evidence="2">The sequence shown here is derived from an EMBL/GenBank/DDBJ whole genome shotgun (WGS) entry which is preliminary data.</text>
</comment>
<organism evidence="2 3">
    <name type="scientific">Streptomyces spinosisporus</name>
    <dbReference type="NCBI Taxonomy" id="2927582"/>
    <lineage>
        <taxon>Bacteria</taxon>
        <taxon>Bacillati</taxon>
        <taxon>Actinomycetota</taxon>
        <taxon>Actinomycetes</taxon>
        <taxon>Kitasatosporales</taxon>
        <taxon>Streptomycetaceae</taxon>
        <taxon>Streptomyces</taxon>
    </lineage>
</organism>
<protein>
    <recommendedName>
        <fullName evidence="4">Secreted protein</fullName>
    </recommendedName>
</protein>
<dbReference type="Proteomes" id="UP001165270">
    <property type="component" value="Unassembled WGS sequence"/>
</dbReference>
<feature type="compositionally biased region" description="Polar residues" evidence="1">
    <location>
        <begin position="107"/>
        <end position="116"/>
    </location>
</feature>
<sequence>MTWPAALPGVAVRILRTAAGRRALQVGLLVGGLFALGFLCGEQAHAAERTQPASSEVAPPGPVEGVRSLTGHVIDTVGALTHIPTAPAVQPGAPATGAKPGHAPDTSYESQHTSRPTSHHRPHHELRPEPHAPATSDPHLDPVPDPDPAPDPDTVADPVPGPASVPASGAKPRPAPSRHPLTDSLAGLGAGDRVADPTAGRLVRTLSDRVLQPVGGLVETVTAGLGRATAQMPPLSALPTLPNLPVLPGSPTVPLLPGLPEVPGHTLPAPVTQTPQPAPAGPAAEAAVDDRRSGSGPGGAAFGPRTASHVTKVEADATPVQPRGQRAAGAGHAPAHQAPDSDPTGELLSHAAVDNGTSRHSDAHAVTLNHRAPVRLVPGAAARVDAAGTRDRYRDIPVFPG</sequence>
<reference evidence="2" key="1">
    <citation type="submission" date="2022-03" db="EMBL/GenBank/DDBJ databases">
        <title>Streptomyces 7R015 and 7R016 isolated from Barleria lupulina in Thailand.</title>
        <authorList>
            <person name="Kanchanasin P."/>
            <person name="Phongsopitanun W."/>
            <person name="Tanasupawat S."/>
        </authorList>
    </citation>
    <scope>NUCLEOTIDE SEQUENCE</scope>
    <source>
        <strain evidence="2">7R016</strain>
    </source>
</reference>
<gene>
    <name evidence="2" type="ORF">MQN93_07850</name>
</gene>
<evidence type="ECO:0008006" key="4">
    <source>
        <dbReference type="Google" id="ProtNLM"/>
    </source>
</evidence>
<feature type="compositionally biased region" description="Low complexity" evidence="1">
    <location>
        <begin position="321"/>
        <end position="338"/>
    </location>
</feature>
<name>A0ABS9XCD6_9ACTN</name>
<evidence type="ECO:0000313" key="3">
    <source>
        <dbReference type="Proteomes" id="UP001165270"/>
    </source>
</evidence>
<evidence type="ECO:0000256" key="1">
    <source>
        <dbReference type="SAM" id="MobiDB-lite"/>
    </source>
</evidence>
<dbReference type="RefSeq" id="WP_242708880.1">
    <property type="nucleotide sequence ID" value="NZ_JALDAX010000002.1"/>
</dbReference>
<evidence type="ECO:0000313" key="2">
    <source>
        <dbReference type="EMBL" id="MCI3239635.1"/>
    </source>
</evidence>
<dbReference type="EMBL" id="JALDAX010000002">
    <property type="protein sequence ID" value="MCI3239635.1"/>
    <property type="molecule type" value="Genomic_DNA"/>
</dbReference>
<keyword evidence="3" id="KW-1185">Reference proteome</keyword>
<feature type="compositionally biased region" description="Low complexity" evidence="1">
    <location>
        <begin position="264"/>
        <end position="286"/>
    </location>
</feature>
<feature type="region of interest" description="Disordered" evidence="1">
    <location>
        <begin position="264"/>
        <end position="349"/>
    </location>
</feature>
<feature type="compositionally biased region" description="Pro residues" evidence="1">
    <location>
        <begin position="141"/>
        <end position="151"/>
    </location>
</feature>
<proteinExistence type="predicted"/>